<reference evidence="1 2" key="1">
    <citation type="submission" date="2019-07" db="EMBL/GenBank/DDBJ databases">
        <authorList>
            <person name="Duangmal K."/>
            <person name="Teo W.F.A."/>
        </authorList>
    </citation>
    <scope>NUCLEOTIDE SEQUENCE [LARGE SCALE GENOMIC DNA]</scope>
    <source>
        <strain evidence="1 2">TBRC 6029</strain>
    </source>
</reference>
<name>A0A558C0Y5_9PSEU</name>
<evidence type="ECO:0000313" key="1">
    <source>
        <dbReference type="EMBL" id="TVT42416.1"/>
    </source>
</evidence>
<dbReference type="OrthoDB" id="8417725at2"/>
<sequence length="234" mass="25674">MSKEFEIKREIVLEATPEAVFEAVTAGTANWMFPVEMDAAIGGVTDDPKVRAWEPPNRFAVRVEGENGWFNALEYVVEARDGGTAVLRYVHSGVFTDDWDNQYDGTAKHTDFYLHTLGQYLKYFPGRTAAYAAVSGPAASSGEKAMESVKQVLGVTREGETIRLALPGLAPVDAVVDYLNPYFLGLRTTDALYRVFGRNHFGGTVDAAHHLFGGAGKDETEQAWRTLLDEAFAA</sequence>
<evidence type="ECO:0000313" key="2">
    <source>
        <dbReference type="Proteomes" id="UP000320011"/>
    </source>
</evidence>
<organism evidence="1 2">
    <name type="scientific">Amycolatopsis rhizosphaerae</name>
    <dbReference type="NCBI Taxonomy" id="2053003"/>
    <lineage>
        <taxon>Bacteria</taxon>
        <taxon>Bacillati</taxon>
        <taxon>Actinomycetota</taxon>
        <taxon>Actinomycetes</taxon>
        <taxon>Pseudonocardiales</taxon>
        <taxon>Pseudonocardiaceae</taxon>
        <taxon>Amycolatopsis</taxon>
    </lineage>
</organism>
<proteinExistence type="predicted"/>
<dbReference type="Proteomes" id="UP000320011">
    <property type="component" value="Unassembled WGS sequence"/>
</dbReference>
<reference evidence="1 2" key="2">
    <citation type="submission" date="2019-08" db="EMBL/GenBank/DDBJ databases">
        <title>Amycolatopsis acidicola sp. nov., isolated from peat swamp forest soil.</title>
        <authorList>
            <person name="Srisuk N."/>
        </authorList>
    </citation>
    <scope>NUCLEOTIDE SEQUENCE [LARGE SCALE GENOMIC DNA]</scope>
    <source>
        <strain evidence="1 2">TBRC 6029</strain>
    </source>
</reference>
<dbReference type="EMBL" id="VJWX01000244">
    <property type="protein sequence ID" value="TVT42416.1"/>
    <property type="molecule type" value="Genomic_DNA"/>
</dbReference>
<dbReference type="AlphaFoldDB" id="A0A558C0Y5"/>
<dbReference type="Gene3D" id="3.30.530.20">
    <property type="match status" value="1"/>
</dbReference>
<dbReference type="InterPro" id="IPR023393">
    <property type="entry name" value="START-like_dom_sf"/>
</dbReference>
<dbReference type="SUPFAM" id="SSF55961">
    <property type="entry name" value="Bet v1-like"/>
    <property type="match status" value="1"/>
</dbReference>
<accession>A0A558C0Y5</accession>
<protein>
    <submittedName>
        <fullName evidence="1">SRPBCC domain-containing protein</fullName>
    </submittedName>
</protein>
<keyword evidence="2" id="KW-1185">Reference proteome</keyword>
<dbReference type="RefSeq" id="WP_144590656.1">
    <property type="nucleotide sequence ID" value="NZ_VJWX01000244.1"/>
</dbReference>
<comment type="caution">
    <text evidence="1">The sequence shown here is derived from an EMBL/GenBank/DDBJ whole genome shotgun (WGS) entry which is preliminary data.</text>
</comment>
<gene>
    <name evidence="1" type="ORF">FNH05_22285</name>
</gene>